<organism evidence="2 3">
    <name type="scientific">Chiloscyllium punctatum</name>
    <name type="common">Brownbanded bambooshark</name>
    <name type="synonym">Hemiscyllium punctatum</name>
    <dbReference type="NCBI Taxonomy" id="137246"/>
    <lineage>
        <taxon>Eukaryota</taxon>
        <taxon>Metazoa</taxon>
        <taxon>Chordata</taxon>
        <taxon>Craniata</taxon>
        <taxon>Vertebrata</taxon>
        <taxon>Chondrichthyes</taxon>
        <taxon>Elasmobranchii</taxon>
        <taxon>Galeomorphii</taxon>
        <taxon>Galeoidea</taxon>
        <taxon>Orectolobiformes</taxon>
        <taxon>Hemiscylliidae</taxon>
        <taxon>Chiloscyllium</taxon>
    </lineage>
</organism>
<sequence length="88" mass="9966">RWSSRLRWRPYRVASSAPRQNTRPSCGRSTNSLDPRACERCLALPTPGQRFCCLETSRRVAGELGWSGEHAVNQESEEDRAIIDGHLL</sequence>
<name>A0A401TLF5_CHIPU</name>
<dbReference type="EMBL" id="BEZZ01100393">
    <property type="protein sequence ID" value="GCC43448.1"/>
    <property type="molecule type" value="Genomic_DNA"/>
</dbReference>
<protein>
    <submittedName>
        <fullName evidence="2">Uncharacterized protein</fullName>
    </submittedName>
</protein>
<comment type="caution">
    <text evidence="2">The sequence shown here is derived from an EMBL/GenBank/DDBJ whole genome shotgun (WGS) entry which is preliminary data.</text>
</comment>
<accession>A0A401TLF5</accession>
<proteinExistence type="predicted"/>
<feature type="non-terminal residue" evidence="2">
    <location>
        <position position="1"/>
    </location>
</feature>
<evidence type="ECO:0000313" key="3">
    <source>
        <dbReference type="Proteomes" id="UP000287033"/>
    </source>
</evidence>
<reference evidence="2 3" key="1">
    <citation type="journal article" date="2018" name="Nat. Ecol. Evol.">
        <title>Shark genomes provide insights into elasmobranch evolution and the origin of vertebrates.</title>
        <authorList>
            <person name="Hara Y"/>
            <person name="Yamaguchi K"/>
            <person name="Onimaru K"/>
            <person name="Kadota M"/>
            <person name="Koyanagi M"/>
            <person name="Keeley SD"/>
            <person name="Tatsumi K"/>
            <person name="Tanaka K"/>
            <person name="Motone F"/>
            <person name="Kageyama Y"/>
            <person name="Nozu R"/>
            <person name="Adachi N"/>
            <person name="Nishimura O"/>
            <person name="Nakagawa R"/>
            <person name="Tanegashima C"/>
            <person name="Kiyatake I"/>
            <person name="Matsumoto R"/>
            <person name="Murakumo K"/>
            <person name="Nishida K"/>
            <person name="Terakita A"/>
            <person name="Kuratani S"/>
            <person name="Sato K"/>
            <person name="Hyodo S Kuraku.S."/>
        </authorList>
    </citation>
    <scope>NUCLEOTIDE SEQUENCE [LARGE SCALE GENOMIC DNA]</scope>
</reference>
<dbReference type="AlphaFoldDB" id="A0A401TLF5"/>
<feature type="region of interest" description="Disordered" evidence="1">
    <location>
        <begin position="13"/>
        <end position="33"/>
    </location>
</feature>
<evidence type="ECO:0000313" key="2">
    <source>
        <dbReference type="EMBL" id="GCC43448.1"/>
    </source>
</evidence>
<dbReference type="Proteomes" id="UP000287033">
    <property type="component" value="Unassembled WGS sequence"/>
</dbReference>
<evidence type="ECO:0000256" key="1">
    <source>
        <dbReference type="SAM" id="MobiDB-lite"/>
    </source>
</evidence>
<gene>
    <name evidence="2" type="ORF">chiPu_0027304</name>
</gene>
<feature type="compositionally biased region" description="Polar residues" evidence="1">
    <location>
        <begin position="17"/>
        <end position="33"/>
    </location>
</feature>
<keyword evidence="3" id="KW-1185">Reference proteome</keyword>